<feature type="domain" description="REJ" evidence="21">
    <location>
        <begin position="1037"/>
        <end position="1500"/>
    </location>
</feature>
<dbReference type="PROSITE" id="PS50093">
    <property type="entry name" value="PKD"/>
    <property type="match status" value="3"/>
</dbReference>
<evidence type="ECO:0000313" key="23">
    <source>
        <dbReference type="EMBL" id="CAH1274394.1"/>
    </source>
</evidence>
<feature type="transmembrane region" description="Helical" evidence="16">
    <location>
        <begin position="3200"/>
        <end position="3221"/>
    </location>
</feature>
<feature type="compositionally biased region" description="Low complexity" evidence="15">
    <location>
        <begin position="3498"/>
        <end position="3511"/>
    </location>
</feature>
<feature type="transmembrane region" description="Helical" evidence="16">
    <location>
        <begin position="2173"/>
        <end position="2193"/>
    </location>
</feature>
<dbReference type="PROSITE" id="PS50221">
    <property type="entry name" value="GAIN_B"/>
    <property type="match status" value="1"/>
</dbReference>
<keyword evidence="5 16" id="KW-0812">Transmembrane</keyword>
<evidence type="ECO:0000256" key="8">
    <source>
        <dbReference type="ARBA" id="ARBA00023069"/>
    </source>
</evidence>
<feature type="compositionally biased region" description="Polar residues" evidence="15">
    <location>
        <begin position="3582"/>
        <end position="3593"/>
    </location>
</feature>
<feature type="domain" description="PLAT" evidence="19">
    <location>
        <begin position="2218"/>
        <end position="2337"/>
    </location>
</feature>
<evidence type="ECO:0000259" key="22">
    <source>
        <dbReference type="PROSITE" id="PS51212"/>
    </source>
</evidence>
<dbReference type="SUPFAM" id="SSF49723">
    <property type="entry name" value="Lipase/lipooxygenase domain (PLAT/LH2 domain)"/>
    <property type="match status" value="1"/>
</dbReference>
<dbReference type="Gene3D" id="2.60.60.20">
    <property type="entry name" value="PLAT/LH2 domain"/>
    <property type="match status" value="1"/>
</dbReference>
<comment type="caution">
    <text evidence="14">Lacks conserved residue(s) required for the propagation of feature annotation.</text>
</comment>
<dbReference type="InterPro" id="IPR022409">
    <property type="entry name" value="PKD/Chitinase_dom"/>
</dbReference>
<reference evidence="23" key="1">
    <citation type="submission" date="2022-01" db="EMBL/GenBank/DDBJ databases">
        <authorList>
            <person name="Braso-Vives M."/>
        </authorList>
    </citation>
    <scope>NUCLEOTIDE SEQUENCE</scope>
</reference>
<evidence type="ECO:0000259" key="20">
    <source>
        <dbReference type="PROSITE" id="PS50221"/>
    </source>
</evidence>
<dbReference type="Gene3D" id="2.60.120.200">
    <property type="match status" value="1"/>
</dbReference>
<dbReference type="InterPro" id="IPR014010">
    <property type="entry name" value="REJ_dom"/>
</dbReference>
<feature type="domain" description="PKD" evidence="18">
    <location>
        <begin position="960"/>
        <end position="1031"/>
    </location>
</feature>
<feature type="compositionally biased region" description="Basic and acidic residues" evidence="15">
    <location>
        <begin position="3736"/>
        <end position="3750"/>
    </location>
</feature>
<dbReference type="Pfam" id="PF08016">
    <property type="entry name" value="PKD_channel"/>
    <property type="match status" value="1"/>
</dbReference>
<dbReference type="EMBL" id="OV696694">
    <property type="protein sequence ID" value="CAH1274394.1"/>
    <property type="molecule type" value="Genomic_DNA"/>
</dbReference>
<comment type="similarity">
    <text evidence="3">Belongs to the polycystin family.</text>
</comment>
<feature type="chain" id="PRO_5035445817" evidence="17">
    <location>
        <begin position="40"/>
        <end position="3901"/>
    </location>
</feature>
<evidence type="ECO:0000256" key="17">
    <source>
        <dbReference type="SAM" id="SignalP"/>
    </source>
</evidence>
<dbReference type="InterPro" id="IPR013783">
    <property type="entry name" value="Ig-like_fold"/>
</dbReference>
<dbReference type="InterPro" id="IPR042060">
    <property type="entry name" value="PLAT_polycystin1"/>
</dbReference>
<keyword evidence="8" id="KW-0969">Cilium</keyword>
<dbReference type="InterPro" id="IPR051223">
    <property type="entry name" value="Polycystin"/>
</dbReference>
<feature type="compositionally biased region" description="Basic and acidic residues" evidence="15">
    <location>
        <begin position="2533"/>
        <end position="2549"/>
    </location>
</feature>
<keyword evidence="24" id="KW-1185">Reference proteome</keyword>
<feature type="domain" description="WSC" evidence="22">
    <location>
        <begin position="256"/>
        <end position="347"/>
    </location>
</feature>
<name>A0A8K0F3Y2_BRALA</name>
<dbReference type="Gene3D" id="1.10.287.70">
    <property type="match status" value="1"/>
</dbReference>
<feature type="compositionally biased region" description="Acidic residues" evidence="15">
    <location>
        <begin position="2839"/>
        <end position="2860"/>
    </location>
</feature>
<feature type="region of interest" description="Disordered" evidence="15">
    <location>
        <begin position="3494"/>
        <end position="3516"/>
    </location>
</feature>
<dbReference type="GO" id="GO:0005262">
    <property type="term" value="F:calcium channel activity"/>
    <property type="evidence" value="ECO:0007669"/>
    <property type="project" value="TreeGrafter"/>
</dbReference>
<evidence type="ECO:0000256" key="14">
    <source>
        <dbReference type="PROSITE-ProRule" id="PRU00152"/>
    </source>
</evidence>
<dbReference type="SMART" id="SM00321">
    <property type="entry name" value="WSC"/>
    <property type="match status" value="1"/>
</dbReference>
<feature type="domain" description="PKD" evidence="18">
    <location>
        <begin position="388"/>
        <end position="450"/>
    </location>
</feature>
<dbReference type="Pfam" id="PF02010">
    <property type="entry name" value="REJ"/>
    <property type="match status" value="1"/>
</dbReference>
<feature type="transmembrane region" description="Helical" evidence="16">
    <location>
        <begin position="2424"/>
        <end position="2445"/>
    </location>
</feature>
<keyword evidence="9 16" id="KW-0472">Membrane</keyword>
<feature type="transmembrane region" description="Helical" evidence="16">
    <location>
        <begin position="3315"/>
        <end position="3336"/>
    </location>
</feature>
<evidence type="ECO:0000256" key="16">
    <source>
        <dbReference type="SAM" id="Phobius"/>
    </source>
</evidence>
<dbReference type="Pfam" id="PF01822">
    <property type="entry name" value="WSC"/>
    <property type="match status" value="1"/>
</dbReference>
<dbReference type="Proteomes" id="UP000838412">
    <property type="component" value="Chromosome 9"/>
</dbReference>
<gene>
    <name evidence="23" type="primary">PKD1L3</name>
    <name evidence="23" type="ORF">BLAG_LOCUS25428</name>
</gene>
<feature type="compositionally biased region" description="Acidic residues" evidence="15">
    <location>
        <begin position="3875"/>
        <end position="3884"/>
    </location>
</feature>
<feature type="compositionally biased region" description="Pro residues" evidence="15">
    <location>
        <begin position="3763"/>
        <end position="3774"/>
    </location>
</feature>
<sequence length="3901" mass="434708">MDFAKSRGLLQHLVHCRNIRVRTGLGLLLLAAAHIAVGAGQGTAADYHWSMDETTIADDSGSTFPAHAHGSPLLVDGIIGSAIYLNGHEQHLDLGEFPGTCLSSLTNCSHGFSVAVWVKPGNKTKERSFLLSTGGQTPMSQGFYLDFEPEDGFGIGVGDWWREWKVTFDLRDGLWVHILFTWRADLGLTLYVDGDFVASDELGADRTASTPQQYDMFKTFTVGKANHLADGYGHVIVDELSVWSNVVDAENLTIHDFLYLGCRKSNSTDDREIIQQPMNATIMTVRVCRHACGRGGYVMSMLTNGSTCSCTSDAMLNMTSASCSIPCSGDPSQICGGKEDYSVYRSSGLVIPKTFNPAPISEIDYEMEGTHPYVLVSDLVRFNFSVKSGSDVTFYIRFGDDTPVEESSNGVVQHVFKEAKTYVVNITATNDISSVWKTFYVTVELLETPIRHIGVVAIPAEPSQPPEIKPTLVGGPDATCWLLYGDGFVEEFVATQISNFTNTRIFPEAGDYRVELNCSNHLGSMTAQTNALLQDRVEFQLMTEMLDVEYEDSFNVSCLVLSGTNSTFWLAIGNDSSVAYRDFNPALGNLTVELGPGHYDCPGTYAFAVSAFNLVTPVSRQIGTVNVLERITNLTISDETTYATPGQNVTLQAKVSSGTDVHLVWDIRGSPMWVQAAEDDGSATSLGYYVIFALPRIGEYEVYLEAFNNLGQQETMAHILVDNAVQGLSLRSSSPVSNPPGEVVYEIILPSDDSIPGSATAVCQISFGDGTVSDPDPVNFTATNLYELSYVFNGSVFGHLVARANCSNAFSFQVFETDVYVYEPISIETLLASYWVVDGEFERPGYGPERKLLPVEEPVIFTVQLNTDDGDVVTMWSFGDGQDNVTASLKTSHLFDHIGTYHVTANVSNPISDDMVATSIELQKSIRFRSFTAVGERSTGIVMNFTLDVEEFGQEHCILWDFGDGSSKYLYGVSACQGKELYNETDVIFVESDNYSINMSHSYDTEAGYVVTAEGVNTVSRVVAEIKLYITTRPLTCSFPHVQMKFGRYPTSPVVRMRSSSLKAEANVVVRCEVTRLANFTWTVNRVVNVADAKTGLIEPELEFVSSWDSPTPQRLFPARAFQYGLYRITLTVAMRGVPGMVGEDSMFAEIEKSPLVVAIRGGTSRAVGFNKTLEIDGVTETFDPDAGNIEDKDGLQYVWFCRRGDEIFPMMEDVLDTTVRTTPSEEQLQMILEDRTLDNGGCYGTGPGRLNVSTGAMDLNTFWFFANMTYVFRIRVTKDDRVGWFEQAVYISPGDPPELIIRCDINCMSKMNPSRDYQLTSTCLTCVDGLSTYYTWQIFHLQGTEIVTEVPNLNEMTYKGTTNPSLVLKGGSLVGGRWYRFRLTGKQRGYEAGFTEYEFSTNLPPYGGSCDVTPKSGYALATPFQIRCKNWRDESDRLSRDAAMDHGKGLFYEFKSRHFGAIEFALIHYGLQSFIPPTPFELGPKKDNYTYNIVVTITDVTGESADVIIPVKVYPEPIVNLTSTLEEVVGGAELESMLQSRNIQAATQLIVSVASLLNSGGDDVVVVEKAEKEISQIETEEDQESDVEEEGARGPTETIITTENATTLNMTTLTPTDVVETSTVMQTTSTVRVVTEGKTEEDLARERELQEEQTRRQEEEEAQLKTKRVEMRSSLVQKLSDSSKSMGGVQDLGAVQQYATAMKAVTQRTDEVNEGSQLTVVDVLTDMVSALSNFATEDETDTDDVRNAANDLIGGLGNVLQASVLPVEGIVLEPEELGVDEDAEDTDTPLESNPKNEEAETNEANLQEDQEEENVEEVIRKRRTAKMVAQQALAAVENVASTLFKRVLPGAPPVQLKSSTLEMQLQRDEPYAVTNRSMRTISGTFFLPEQDVMFADMNTTGVLVDSKVLAMPKNPHSYVDSAALVKSQVLSLEFRTQNGTELRMQDLRDEVAIELSNPGELSPQFTELTFPWLKIFSVTFRVPTDNSSVHVLVYPEDPTVTLTVYLRRGGKATPWDFDFRATIPRVTENYQNRTNMWAVDDTTAADMLQTWQSVDHEAADELSHTLFIPDTAHLQKGTYYLGLQARVPPEEDPPDSNLTVRVATFTSGCRYWDTYTEMWRQTGCRVSPMSTARTTKCLCTHLTSFGSDFVVPPNTIDFSTVFSKFASLSDNAAVFSTVLSIIGLYFIVVGLARRADRKDIVKWGVSPLIDNDIRHSYHYQVSVYTGMRKDAGTRSNIGFVLSSEKGDTGTRRLDDKGKKVFDRGSVNNFLLSVPRCLGNLQYLRIWHDNSGKGRNASWFVDKIIITDLQTEKRSYFFCGQWLAVEEGDGVVERLLPAAGEEDVLQFQNLFVSNSRKNMTDGHLWMSVLSRPTRSTFTRVQRASCCLLLLFTSMITSCMFYQAPLDPDAPGLHLGLFSITYQELSISIQSTLVVLPVNLLVVNIFRKLRAKDQVAPSKGNYGKNIKATSSSSLTKRDTKKPHEKTSHEEVENNKEPLKGTEHEEGPLTKDVGSPHKVSASLTTREQDPQTDCLSHRPPREEQERGDSEKGQNGGQSLAPVVDRNEELSGQKTSEAETSTPRSVVQQVGILHGRETKTLRRRRSRDTIASQNKQPICVSASLTAPLDDSRQENDLENTRTVRSIGTRRVQNKPSKVEPPPRGSEKRRRTLKRTSSLPRSKSILPYDDTDVTMDTIKSASTELLDKVDTAEGKQLKPLHVRLEESVARFEEAKRFEEKDKKSEKKKEKPKTKQKKQTTKKRKKPFLLPHWFLWVAYVLVYGGAMMSGFFTILYSLEWGYEKSSQWLVTFLMSFFQDALVVQPVKVVVMAALVSLIVKKSDEEETEKEDDNNQLGADEDPEAEAPDRNTQHGPHLQPPKQERLRSAREVRIKELKMEDVTRTTALHLAFLAVIITVSLYNRGGHAYYLHRSVTNTFLENRQFKEIHTADGLWTWAEEVLLPNLYPDVTYSNTSVPLRHRKFVSGGTSFRVGTVRLRQLRVIPSQCTMPVVMRATVPECNVDYSWTNEDTRLMMQGWASQTELSNHSNITNQAKTTNTDDLGPWTYKNAVDLTSMAVYGELHLYRGGGYAVILKNNAKHAKTQISGLKKTAWLDKYTRAMFVEFSLYSPSSSLFVSMTVVLEFTTVGDVTTYPRIQSVRLHGVDPVIITCKALYCLFVLYFIGREGRRIRRKGREYFRSFWNCVEIPFVVLEVAAIVLYGVRTAFCNDVLYKLNERGGFVNFQAATWWNDIYSHVLACLVFASIVKFLTLLRFNGRMAMLTYVIRRATKELVHFTVMFFVIFLAYCQVTYLLLGTTLAGFGTFLASLEMMFAILLGDVDLSWVLKASPLSCVFLLTFILALVLVIVNMFLAILVDSIKHVKDDVRRLKRENELTDFMIHRLKKMFRLTDKTPPPSSIKAHKPGHPSILNHHEVRTSPRTKPDVVDTTEAKGNKEVAETDQMDDLVNTIHPADTHDVTDLPGRVEHLLHYVYDQYGGDMIDRPQSATQSPSPSSEVPDSEDVDAELRYLTNDAASPSASLGSFELQLQRGQTPLGHPRDQLLTTSRGSTPSSDRTLGSPVAPREAPSPQSYRNRSPSPIGNAVISVPSAKIVGDTKESASKSDEKRFYHKVSTSLSVDVVVHIASKESSDVEDSTDSSLTGHNLGGRSPKRLTKIKLDVEKSFEERLPLSSKPPISPRPSRIHKKETSEKKRSRSEHRQNMTRRSSVSPKRAPQGKRKKSEHTDFGDTSWEHAGSRSEASSPVDTDCPSPPYPPPPRPFLPSREGSTTVELAKSRHRARVRKLKLRHSTVGNISEIDDSDKASDLPVFTPRHSPELTPRTASPDLEASTEDKKKDSKQQNTPGDDDYVEKDDNLTPMEEASNDMEEDGALEGLSIGLNLSSPQTYM</sequence>
<evidence type="ECO:0000256" key="12">
    <source>
        <dbReference type="ARBA" id="ARBA00023273"/>
    </source>
</evidence>
<dbReference type="SMART" id="SM00089">
    <property type="entry name" value="PKD"/>
    <property type="match status" value="3"/>
</dbReference>
<feature type="transmembrane region" description="Helical" evidence="16">
    <location>
        <begin position="3287"/>
        <end position="3309"/>
    </location>
</feature>
<evidence type="ECO:0000259" key="19">
    <source>
        <dbReference type="PROSITE" id="PS50095"/>
    </source>
</evidence>
<dbReference type="InterPro" id="IPR001024">
    <property type="entry name" value="PLAT/LH2_dom"/>
</dbReference>
<dbReference type="GO" id="GO:0005509">
    <property type="term" value="F:calcium ion binding"/>
    <property type="evidence" value="ECO:0007669"/>
    <property type="project" value="InterPro"/>
</dbReference>
<feature type="region of interest" description="Disordered" evidence="15">
    <location>
        <begin position="2735"/>
        <end position="2758"/>
    </location>
</feature>
<evidence type="ECO:0000256" key="5">
    <source>
        <dbReference type="ARBA" id="ARBA00022692"/>
    </source>
</evidence>
<organism evidence="23 24">
    <name type="scientific">Branchiostoma lanceolatum</name>
    <name type="common">Common lancelet</name>
    <name type="synonym">Amphioxus lanceolatum</name>
    <dbReference type="NCBI Taxonomy" id="7740"/>
    <lineage>
        <taxon>Eukaryota</taxon>
        <taxon>Metazoa</taxon>
        <taxon>Chordata</taxon>
        <taxon>Cephalochordata</taxon>
        <taxon>Leptocardii</taxon>
        <taxon>Amphioxiformes</taxon>
        <taxon>Branchiostomatidae</taxon>
        <taxon>Branchiostoma</taxon>
    </lineage>
</organism>
<protein>
    <submittedName>
        <fullName evidence="23">PKD1L3 protein</fullName>
    </submittedName>
</protein>
<feature type="compositionally biased region" description="Basic and acidic residues" evidence="15">
    <location>
        <begin position="3425"/>
        <end position="3452"/>
    </location>
</feature>
<dbReference type="SUPFAM" id="SSF49899">
    <property type="entry name" value="Concanavalin A-like lectins/glucanases"/>
    <property type="match status" value="1"/>
</dbReference>
<feature type="transmembrane region" description="Helical" evidence="16">
    <location>
        <begin position="2811"/>
        <end position="2834"/>
    </location>
</feature>
<feature type="transmembrane region" description="Helical" evidence="16">
    <location>
        <begin position="3348"/>
        <end position="3370"/>
    </location>
</feature>
<evidence type="ECO:0000256" key="15">
    <source>
        <dbReference type="SAM" id="MobiDB-lite"/>
    </source>
</evidence>
<evidence type="ECO:0000256" key="6">
    <source>
        <dbReference type="ARBA" id="ARBA00022729"/>
    </source>
</evidence>
<dbReference type="InterPro" id="IPR035986">
    <property type="entry name" value="PKD_dom_sf"/>
</dbReference>
<keyword evidence="11" id="KW-0325">Glycoprotein</keyword>
<dbReference type="Gene3D" id="2.60.220.50">
    <property type="match status" value="1"/>
</dbReference>
<keyword evidence="7 16" id="KW-1133">Transmembrane helix</keyword>
<feature type="compositionally biased region" description="Basic residues" evidence="15">
    <location>
        <begin position="2745"/>
        <end position="2758"/>
    </location>
</feature>
<dbReference type="InterPro" id="IPR046791">
    <property type="entry name" value="Polycystin_dom"/>
</dbReference>
<evidence type="ECO:0000256" key="7">
    <source>
        <dbReference type="ARBA" id="ARBA00022989"/>
    </source>
</evidence>
<dbReference type="InterPro" id="IPR003915">
    <property type="entry name" value="PKD_2"/>
</dbReference>
<dbReference type="PANTHER" id="PTHR10877">
    <property type="entry name" value="POLYCYSTIN FAMILY MEMBER"/>
    <property type="match status" value="1"/>
</dbReference>
<dbReference type="InterPro" id="IPR002859">
    <property type="entry name" value="PKD/REJ-like"/>
</dbReference>
<feature type="compositionally biased region" description="Acidic residues" evidence="15">
    <location>
        <begin position="1579"/>
        <end position="1590"/>
    </location>
</feature>
<dbReference type="InterPro" id="IPR036392">
    <property type="entry name" value="PLAT/LH2_dom_sf"/>
</dbReference>
<dbReference type="CDD" id="cd00146">
    <property type="entry name" value="PKD"/>
    <property type="match status" value="2"/>
</dbReference>
<dbReference type="FunFam" id="2.60.120.200:FF:000304">
    <property type="entry name" value="Metalloendopeptidase"/>
    <property type="match status" value="1"/>
</dbReference>
<dbReference type="FunFam" id="1.10.287.70:FF:000216">
    <property type="entry name" value="Polycystic kidney disease 1b"/>
    <property type="match status" value="1"/>
</dbReference>
<feature type="compositionally biased region" description="Polar residues" evidence="15">
    <location>
        <begin position="3892"/>
        <end position="3901"/>
    </location>
</feature>
<evidence type="ECO:0000256" key="11">
    <source>
        <dbReference type="ARBA" id="ARBA00023180"/>
    </source>
</evidence>
<proteinExistence type="inferred from homology"/>
<feature type="compositionally biased region" description="Basic and acidic residues" evidence="15">
    <location>
        <begin position="2626"/>
        <end position="2638"/>
    </location>
</feature>
<evidence type="ECO:0000259" key="18">
    <source>
        <dbReference type="PROSITE" id="PS50093"/>
    </source>
</evidence>
<keyword evidence="4" id="KW-1003">Cell membrane</keyword>
<feature type="region of interest" description="Disordered" evidence="15">
    <location>
        <begin position="1636"/>
        <end position="1670"/>
    </location>
</feature>
<dbReference type="InterPro" id="IPR000601">
    <property type="entry name" value="PKD_dom"/>
</dbReference>
<keyword evidence="6 17" id="KW-0732">Signal</keyword>
<feature type="compositionally biased region" description="Basic residues" evidence="15">
    <location>
        <begin position="3789"/>
        <end position="3802"/>
    </location>
</feature>
<evidence type="ECO:0000256" key="13">
    <source>
        <dbReference type="PIRSR" id="PIRSR603915-2"/>
    </source>
</evidence>
<dbReference type="SMART" id="SM00303">
    <property type="entry name" value="GPS"/>
    <property type="match status" value="1"/>
</dbReference>
<dbReference type="FunFam" id="2.60.60.20:FF:000022">
    <property type="entry name" value="Uncharacterized protein"/>
    <property type="match status" value="1"/>
</dbReference>
<dbReference type="Pfam" id="PF01477">
    <property type="entry name" value="PLAT"/>
    <property type="match status" value="1"/>
</dbReference>
<dbReference type="PROSITE" id="PS50095">
    <property type="entry name" value="PLAT"/>
    <property type="match status" value="1"/>
</dbReference>
<feature type="signal peptide" evidence="17">
    <location>
        <begin position="1"/>
        <end position="39"/>
    </location>
</feature>
<dbReference type="GO" id="GO:0050982">
    <property type="term" value="P:detection of mechanical stimulus"/>
    <property type="evidence" value="ECO:0007669"/>
    <property type="project" value="TreeGrafter"/>
</dbReference>
<dbReference type="InterPro" id="IPR000203">
    <property type="entry name" value="GPS"/>
</dbReference>
<dbReference type="Gene3D" id="2.60.40.10">
    <property type="entry name" value="Immunoglobulins"/>
    <property type="match status" value="2"/>
</dbReference>
<feature type="region of interest" description="Disordered" evidence="15">
    <location>
        <begin position="3642"/>
        <end position="3668"/>
    </location>
</feature>
<feature type="compositionally biased region" description="Polar residues" evidence="15">
    <location>
        <begin position="3556"/>
        <end position="3570"/>
    </location>
</feature>
<feature type="transmembrane region" description="Helical" evidence="16">
    <location>
        <begin position="3247"/>
        <end position="3267"/>
    </location>
</feature>
<feature type="region of interest" description="Disordered" evidence="15">
    <location>
        <begin position="3408"/>
        <end position="3453"/>
    </location>
</feature>
<feature type="compositionally biased region" description="Basic and acidic residues" evidence="15">
    <location>
        <begin position="2735"/>
        <end position="2744"/>
    </location>
</feature>
<feature type="domain" description="PKD" evidence="18">
    <location>
        <begin position="855"/>
        <end position="918"/>
    </location>
</feature>
<accession>A0A8K0F3Y2</accession>
<evidence type="ECO:0000313" key="24">
    <source>
        <dbReference type="Proteomes" id="UP000838412"/>
    </source>
</evidence>
<feature type="region of interest" description="Disordered" evidence="15">
    <location>
        <begin position="3680"/>
        <end position="3901"/>
    </location>
</feature>
<feature type="transmembrane region" description="Helical" evidence="16">
    <location>
        <begin position="2768"/>
        <end position="2791"/>
    </location>
</feature>
<dbReference type="OrthoDB" id="444119at2759"/>
<dbReference type="PRINTS" id="PR01433">
    <property type="entry name" value="POLYCYSTIN2"/>
</dbReference>
<feature type="region of interest" description="Disordered" evidence="15">
    <location>
        <begin position="1576"/>
        <end position="1596"/>
    </location>
</feature>
<evidence type="ECO:0000256" key="2">
    <source>
        <dbReference type="ARBA" id="ARBA00004651"/>
    </source>
</evidence>
<feature type="compositionally biased region" description="Acidic residues" evidence="15">
    <location>
        <begin position="1775"/>
        <end position="1789"/>
    </location>
</feature>
<dbReference type="Pfam" id="PF01825">
    <property type="entry name" value="GPS"/>
    <property type="match status" value="1"/>
</dbReference>
<feature type="compositionally biased region" description="Polar residues" evidence="15">
    <location>
        <begin position="2569"/>
        <end position="2585"/>
    </location>
</feature>
<dbReference type="Pfam" id="PF20519">
    <property type="entry name" value="Polycystin_dom"/>
    <property type="match status" value="1"/>
</dbReference>
<dbReference type="PROSITE" id="PS51111">
    <property type="entry name" value="REJ"/>
    <property type="match status" value="1"/>
</dbReference>
<evidence type="ECO:0000256" key="3">
    <source>
        <dbReference type="ARBA" id="ARBA00007200"/>
    </source>
</evidence>
<feature type="transmembrane region" description="Helical" evidence="16">
    <location>
        <begin position="3120"/>
        <end position="3142"/>
    </location>
</feature>
<dbReference type="SMART" id="SM00308">
    <property type="entry name" value="LH2"/>
    <property type="match status" value="1"/>
</dbReference>
<keyword evidence="10" id="KW-1015">Disulfide bond</keyword>
<dbReference type="SUPFAM" id="SSF49299">
    <property type="entry name" value="PKD domain"/>
    <property type="match status" value="3"/>
</dbReference>
<dbReference type="PROSITE" id="PS51212">
    <property type="entry name" value="WSC"/>
    <property type="match status" value="1"/>
</dbReference>
<dbReference type="Pfam" id="PF00801">
    <property type="entry name" value="PKD"/>
    <property type="match status" value="3"/>
</dbReference>
<dbReference type="CDD" id="cd01752">
    <property type="entry name" value="PLAT_polycystin"/>
    <property type="match status" value="1"/>
</dbReference>
<feature type="region of interest" description="Disordered" evidence="15">
    <location>
        <begin position="3546"/>
        <end position="3597"/>
    </location>
</feature>
<dbReference type="GO" id="GO:0005886">
    <property type="term" value="C:plasma membrane"/>
    <property type="evidence" value="ECO:0007669"/>
    <property type="project" value="UniProtKB-SubCell"/>
</dbReference>
<evidence type="ECO:0000256" key="9">
    <source>
        <dbReference type="ARBA" id="ARBA00023136"/>
    </source>
</evidence>
<feature type="region of interest" description="Disordered" evidence="15">
    <location>
        <begin position="1775"/>
        <end position="1815"/>
    </location>
</feature>
<feature type="domain" description="GAIN-B" evidence="20">
    <location>
        <begin position="2024"/>
        <end position="2157"/>
    </location>
</feature>
<feature type="disulfide bond" evidence="13">
    <location>
        <begin position="3002"/>
        <end position="3015"/>
    </location>
</feature>
<dbReference type="InterPro" id="IPR013320">
    <property type="entry name" value="ConA-like_dom_sf"/>
</dbReference>
<dbReference type="InterPro" id="IPR046338">
    <property type="entry name" value="GAIN_dom_sf"/>
</dbReference>
<comment type="subcellular location">
    <subcellularLocation>
        <location evidence="2">Cell membrane</location>
        <topology evidence="2">Multi-pass membrane protein</topology>
    </subcellularLocation>
    <subcellularLocation>
        <location evidence="1">Cell projection</location>
        <location evidence="1">Cilium</location>
    </subcellularLocation>
</comment>
<dbReference type="InterPro" id="IPR002889">
    <property type="entry name" value="WSC_carb-bd"/>
</dbReference>
<feature type="transmembrane region" description="Helical" evidence="16">
    <location>
        <begin position="2383"/>
        <end position="2404"/>
    </location>
</feature>
<dbReference type="GO" id="GO:0005929">
    <property type="term" value="C:cilium"/>
    <property type="evidence" value="ECO:0007669"/>
    <property type="project" value="UniProtKB-SubCell"/>
</dbReference>
<feature type="compositionally biased region" description="Basic and acidic residues" evidence="15">
    <location>
        <begin position="2483"/>
        <end position="2507"/>
    </location>
</feature>
<evidence type="ECO:0000256" key="10">
    <source>
        <dbReference type="ARBA" id="ARBA00023157"/>
    </source>
</evidence>
<keyword evidence="12" id="KW-0966">Cell projection</keyword>
<dbReference type="InterPro" id="IPR057244">
    <property type="entry name" value="GAIN_B"/>
</dbReference>
<feature type="transmembrane region" description="Helical" evidence="16">
    <location>
        <begin position="3162"/>
        <end position="3179"/>
    </location>
</feature>
<dbReference type="InterPro" id="IPR013122">
    <property type="entry name" value="PKD1_2_channel"/>
</dbReference>
<dbReference type="PANTHER" id="PTHR10877:SF194">
    <property type="entry name" value="LOCATION OF VULVA DEFECTIVE 1"/>
    <property type="match status" value="1"/>
</dbReference>
<feature type="region of interest" description="Disordered" evidence="15">
    <location>
        <begin position="2456"/>
        <end position="2684"/>
    </location>
</feature>
<feature type="region of interest" description="Disordered" evidence="15">
    <location>
        <begin position="2839"/>
        <end position="2880"/>
    </location>
</feature>
<evidence type="ECO:0000256" key="4">
    <source>
        <dbReference type="ARBA" id="ARBA00022475"/>
    </source>
</evidence>
<evidence type="ECO:0000256" key="1">
    <source>
        <dbReference type="ARBA" id="ARBA00004138"/>
    </source>
</evidence>
<evidence type="ECO:0000259" key="21">
    <source>
        <dbReference type="PROSITE" id="PS51111"/>
    </source>
</evidence>
<dbReference type="Pfam" id="PF13385">
    <property type="entry name" value="Laminin_G_3"/>
    <property type="match status" value="1"/>
</dbReference>